<evidence type="ECO:0000313" key="5">
    <source>
        <dbReference type="EMBL" id="SNT18532.1"/>
    </source>
</evidence>
<dbReference type="Proteomes" id="UP000198304">
    <property type="component" value="Unassembled WGS sequence"/>
</dbReference>
<reference evidence="5 6" key="1">
    <citation type="submission" date="2017-06" db="EMBL/GenBank/DDBJ databases">
        <authorList>
            <person name="Kim H.J."/>
            <person name="Triplett B.A."/>
        </authorList>
    </citation>
    <scope>NUCLEOTIDE SEQUENCE [LARGE SCALE GENOMIC DNA]</scope>
    <source>
        <strain evidence="5 6">SCA</strain>
    </source>
</reference>
<keyword evidence="2" id="KW-0812">Transmembrane</keyword>
<keyword evidence="3" id="KW-1133">Transmembrane helix</keyword>
<keyword evidence="4" id="KW-0472">Membrane</keyword>
<evidence type="ECO:0000256" key="2">
    <source>
        <dbReference type="ARBA" id="ARBA00022692"/>
    </source>
</evidence>
<gene>
    <name evidence="5" type="ORF">SAMN05446037_104910</name>
</gene>
<dbReference type="AlphaFoldDB" id="A0A239KLD7"/>
<evidence type="ECO:0000256" key="3">
    <source>
        <dbReference type="ARBA" id="ARBA00022989"/>
    </source>
</evidence>
<dbReference type="EMBL" id="FZOJ01000049">
    <property type="protein sequence ID" value="SNT18532.1"/>
    <property type="molecule type" value="Genomic_DNA"/>
</dbReference>
<dbReference type="RefSeq" id="WP_242975258.1">
    <property type="nucleotide sequence ID" value="NZ_FZOJ01000049.1"/>
</dbReference>
<dbReference type="Pfam" id="PF05105">
    <property type="entry name" value="Phage_holin_4_1"/>
    <property type="match status" value="1"/>
</dbReference>
<name>A0A239KLD7_9FIRM</name>
<dbReference type="InterPro" id="IPR006480">
    <property type="entry name" value="Phage_holin_4_1"/>
</dbReference>
<comment type="subcellular location">
    <subcellularLocation>
        <location evidence="1">Membrane</location>
        <topology evidence="1">Multi-pass membrane protein</topology>
    </subcellularLocation>
</comment>
<organism evidence="5 6">
    <name type="scientific">Anaerovirgula multivorans</name>
    <dbReference type="NCBI Taxonomy" id="312168"/>
    <lineage>
        <taxon>Bacteria</taxon>
        <taxon>Bacillati</taxon>
        <taxon>Bacillota</taxon>
        <taxon>Clostridia</taxon>
        <taxon>Peptostreptococcales</taxon>
        <taxon>Natronincolaceae</taxon>
        <taxon>Anaerovirgula</taxon>
    </lineage>
</organism>
<evidence type="ECO:0000256" key="4">
    <source>
        <dbReference type="ARBA" id="ARBA00023136"/>
    </source>
</evidence>
<sequence length="55" mass="6188">MLFLCLSRQEGEKVMKTKIFPILALIRSTIAQLLGGWDTALQTLILFMAIDYITG</sequence>
<evidence type="ECO:0000313" key="6">
    <source>
        <dbReference type="Proteomes" id="UP000198304"/>
    </source>
</evidence>
<accession>A0A239KLD7</accession>
<protein>
    <submittedName>
        <fullName evidence="5">Bacteriophage holin family protein</fullName>
    </submittedName>
</protein>
<dbReference type="GO" id="GO:0016020">
    <property type="term" value="C:membrane"/>
    <property type="evidence" value="ECO:0007669"/>
    <property type="project" value="UniProtKB-SubCell"/>
</dbReference>
<keyword evidence="6" id="KW-1185">Reference proteome</keyword>
<proteinExistence type="predicted"/>
<evidence type="ECO:0000256" key="1">
    <source>
        <dbReference type="ARBA" id="ARBA00004141"/>
    </source>
</evidence>